<feature type="transmembrane region" description="Helical" evidence="6">
    <location>
        <begin position="220"/>
        <end position="237"/>
    </location>
</feature>
<proteinExistence type="inferred from homology"/>
<dbReference type="PANTHER" id="PTHR22911:SF6">
    <property type="entry name" value="SOLUTE CARRIER FAMILY 35 MEMBER G1"/>
    <property type="match status" value="1"/>
</dbReference>
<evidence type="ECO:0000256" key="4">
    <source>
        <dbReference type="ARBA" id="ARBA00022989"/>
    </source>
</evidence>
<keyword evidence="3 6" id="KW-0812">Transmembrane</keyword>
<dbReference type="PANTHER" id="PTHR22911">
    <property type="entry name" value="ACYL-MALONYL CONDENSING ENZYME-RELATED"/>
    <property type="match status" value="1"/>
</dbReference>
<dbReference type="InterPro" id="IPR037185">
    <property type="entry name" value="EmrE-like"/>
</dbReference>
<feature type="transmembrane region" description="Helical" evidence="6">
    <location>
        <begin position="159"/>
        <end position="178"/>
    </location>
</feature>
<feature type="transmembrane region" description="Helical" evidence="6">
    <location>
        <begin position="274"/>
        <end position="292"/>
    </location>
</feature>
<feature type="transmembrane region" description="Helical" evidence="6">
    <location>
        <begin position="52"/>
        <end position="75"/>
    </location>
</feature>
<organism evidence="8 9">
    <name type="scientific">Roseovarius pelagicus</name>
    <dbReference type="NCBI Taxonomy" id="2980108"/>
    <lineage>
        <taxon>Bacteria</taxon>
        <taxon>Pseudomonadati</taxon>
        <taxon>Pseudomonadota</taxon>
        <taxon>Alphaproteobacteria</taxon>
        <taxon>Rhodobacterales</taxon>
        <taxon>Roseobacteraceae</taxon>
        <taxon>Roseovarius</taxon>
    </lineage>
</organism>
<dbReference type="InterPro" id="IPR000620">
    <property type="entry name" value="EamA_dom"/>
</dbReference>
<feature type="transmembrane region" description="Helical" evidence="6">
    <location>
        <begin position="134"/>
        <end position="153"/>
    </location>
</feature>
<protein>
    <submittedName>
        <fullName evidence="8">DMT family transporter</fullName>
    </submittedName>
</protein>
<keyword evidence="5 6" id="KW-0472">Membrane</keyword>
<evidence type="ECO:0000256" key="5">
    <source>
        <dbReference type="ARBA" id="ARBA00023136"/>
    </source>
</evidence>
<feature type="transmembrane region" description="Helical" evidence="6">
    <location>
        <begin position="190"/>
        <end position="214"/>
    </location>
</feature>
<accession>A0ABY6DEN7</accession>
<feature type="transmembrane region" description="Helical" evidence="6">
    <location>
        <begin position="95"/>
        <end position="122"/>
    </location>
</feature>
<comment type="subcellular location">
    <subcellularLocation>
        <location evidence="1">Membrane</location>
        <topology evidence="1">Multi-pass membrane protein</topology>
    </subcellularLocation>
</comment>
<evidence type="ECO:0000313" key="8">
    <source>
        <dbReference type="EMBL" id="UXX83688.1"/>
    </source>
</evidence>
<feature type="domain" description="EamA" evidence="7">
    <location>
        <begin position="159"/>
        <end position="289"/>
    </location>
</feature>
<feature type="transmembrane region" description="Helical" evidence="6">
    <location>
        <begin position="249"/>
        <end position="268"/>
    </location>
</feature>
<dbReference type="Pfam" id="PF00892">
    <property type="entry name" value="EamA"/>
    <property type="match status" value="2"/>
</dbReference>
<dbReference type="Proteomes" id="UP001064087">
    <property type="component" value="Chromosome"/>
</dbReference>
<name>A0ABY6DEN7_9RHOB</name>
<dbReference type="EMBL" id="CP106738">
    <property type="protein sequence ID" value="UXX83688.1"/>
    <property type="molecule type" value="Genomic_DNA"/>
</dbReference>
<evidence type="ECO:0000256" key="3">
    <source>
        <dbReference type="ARBA" id="ARBA00022692"/>
    </source>
</evidence>
<feature type="transmembrane region" description="Helical" evidence="6">
    <location>
        <begin position="20"/>
        <end position="40"/>
    </location>
</feature>
<evidence type="ECO:0000256" key="6">
    <source>
        <dbReference type="SAM" id="Phobius"/>
    </source>
</evidence>
<dbReference type="SUPFAM" id="SSF103481">
    <property type="entry name" value="Multidrug resistance efflux transporter EmrE"/>
    <property type="match status" value="2"/>
</dbReference>
<gene>
    <name evidence="8" type="ORF">N7U68_03180</name>
</gene>
<dbReference type="RefSeq" id="WP_263048202.1">
    <property type="nucleotide sequence ID" value="NZ_CP106738.1"/>
</dbReference>
<evidence type="ECO:0000256" key="1">
    <source>
        <dbReference type="ARBA" id="ARBA00004141"/>
    </source>
</evidence>
<evidence type="ECO:0000313" key="9">
    <source>
        <dbReference type="Proteomes" id="UP001064087"/>
    </source>
</evidence>
<feature type="domain" description="EamA" evidence="7">
    <location>
        <begin position="19"/>
        <end position="150"/>
    </location>
</feature>
<sequence>MTLPSNTKTIPETANVLGAALWMTGAIASFSLMAISGRAVSFELDTFEIMLFRSAVGLIVVLIVAGMAGTLHQVSRRHLGLHLQRNICHFAGQNLWFLAITLIPLAQVFALEFTAPLWALLMAPFVLGERLTRVRVLAAMTGFIGILIVARPAPDTISIGMLAGITAAVGFAGAAVLTRKLTRSESLTCILVYMTAMQSVLGIVCAGIDGDIALPSAGSVPWLILIALCGLVAHFCLTKALMIAPASVVMPFDFVRLPLIAVVGALIYGEVLDIYVFIGAVVIFGANYINILSEIRARRLRASAV</sequence>
<keyword evidence="9" id="KW-1185">Reference proteome</keyword>
<evidence type="ECO:0000256" key="2">
    <source>
        <dbReference type="ARBA" id="ARBA00009853"/>
    </source>
</evidence>
<evidence type="ECO:0000259" key="7">
    <source>
        <dbReference type="Pfam" id="PF00892"/>
    </source>
</evidence>
<keyword evidence="4 6" id="KW-1133">Transmembrane helix</keyword>
<reference evidence="8" key="1">
    <citation type="submission" date="2022-10" db="EMBL/GenBank/DDBJ databases">
        <title>Roseovarius pelagicus sp. nov., isolated from Arctic seawater.</title>
        <authorList>
            <person name="Hong Y.W."/>
            <person name="Hwang C.Y."/>
        </authorList>
    </citation>
    <scope>NUCLEOTIDE SEQUENCE</scope>
    <source>
        <strain evidence="8">HL-MP18</strain>
    </source>
</reference>
<comment type="similarity">
    <text evidence="2">Belongs to the drug/metabolite transporter (DMT) superfamily. 10 TMS drug/metabolite exporter (DME) (TC 2.A.7.3) family.</text>
</comment>